<protein>
    <recommendedName>
        <fullName evidence="6">Copper transport protein</fullName>
    </recommendedName>
</protein>
<evidence type="ECO:0000256" key="3">
    <source>
        <dbReference type="ARBA" id="ARBA00022796"/>
    </source>
</evidence>
<dbReference type="InterPro" id="IPR007274">
    <property type="entry name" value="Cop_transporter"/>
</dbReference>
<dbReference type="PANTHER" id="PTHR12483:SF128">
    <property type="entry name" value="COPPER TRANSPORT PROTEIN"/>
    <property type="match status" value="1"/>
</dbReference>
<dbReference type="AlphaFoldDB" id="A0A5A7SL08"/>
<organism evidence="7 8">
    <name type="scientific">Cucumis melo var. makuwa</name>
    <name type="common">Oriental melon</name>
    <dbReference type="NCBI Taxonomy" id="1194695"/>
    <lineage>
        <taxon>Eukaryota</taxon>
        <taxon>Viridiplantae</taxon>
        <taxon>Streptophyta</taxon>
        <taxon>Embryophyta</taxon>
        <taxon>Tracheophyta</taxon>
        <taxon>Spermatophyta</taxon>
        <taxon>Magnoliopsida</taxon>
        <taxon>eudicotyledons</taxon>
        <taxon>Gunneridae</taxon>
        <taxon>Pentapetalae</taxon>
        <taxon>rosids</taxon>
        <taxon>fabids</taxon>
        <taxon>Cucurbitales</taxon>
        <taxon>Cucurbitaceae</taxon>
        <taxon>Benincaseae</taxon>
        <taxon>Cucumis</taxon>
    </lineage>
</organism>
<dbReference type="GO" id="GO:0005375">
    <property type="term" value="F:copper ion transmembrane transporter activity"/>
    <property type="evidence" value="ECO:0007669"/>
    <property type="project" value="UniProtKB-UniRule"/>
</dbReference>
<evidence type="ECO:0000256" key="6">
    <source>
        <dbReference type="RuleBase" id="RU367022"/>
    </source>
</evidence>
<dbReference type="OrthoDB" id="73901at2759"/>
<feature type="transmembrane region" description="Helical" evidence="6">
    <location>
        <begin position="27"/>
        <end position="47"/>
    </location>
</feature>
<keyword evidence="6" id="KW-0813">Transport</keyword>
<feature type="transmembrane region" description="Helical" evidence="6">
    <location>
        <begin position="78"/>
        <end position="106"/>
    </location>
</feature>
<dbReference type="Pfam" id="PF04145">
    <property type="entry name" value="Ctr"/>
    <property type="match status" value="1"/>
</dbReference>
<dbReference type="EMBL" id="SSTE01022690">
    <property type="protein sequence ID" value="KAA0031772.1"/>
    <property type="molecule type" value="Genomic_DNA"/>
</dbReference>
<dbReference type="Proteomes" id="UP000321393">
    <property type="component" value="Unassembled WGS sequence"/>
</dbReference>
<evidence type="ECO:0000313" key="7">
    <source>
        <dbReference type="EMBL" id="KAA0031772.1"/>
    </source>
</evidence>
<accession>A0A5A7SL08</accession>
<comment type="subcellular location">
    <subcellularLocation>
        <location evidence="6">Membrane</location>
        <topology evidence="6">Multi-pass membrane protein</topology>
    </subcellularLocation>
</comment>
<name>A0A5A7SL08_CUCMM</name>
<keyword evidence="4 6" id="KW-1133">Transmembrane helix</keyword>
<evidence type="ECO:0000256" key="1">
    <source>
        <dbReference type="ARBA" id="ARBA00006921"/>
    </source>
</evidence>
<evidence type="ECO:0000256" key="2">
    <source>
        <dbReference type="ARBA" id="ARBA00022692"/>
    </source>
</evidence>
<gene>
    <name evidence="7" type="ORF">E6C27_scaffold848G00120</name>
</gene>
<comment type="similarity">
    <text evidence="1 6">Belongs to the copper transporter (Ctr) (TC 1.A.56) family. SLC31A subfamily.</text>
</comment>
<reference evidence="7 8" key="1">
    <citation type="submission" date="2019-08" db="EMBL/GenBank/DDBJ databases">
        <title>Draft genome sequences of two oriental melons (Cucumis melo L. var makuwa).</title>
        <authorList>
            <person name="Kwon S.-Y."/>
        </authorList>
    </citation>
    <scope>NUCLEOTIDE SEQUENCE [LARGE SCALE GENOMIC DNA]</scope>
    <source>
        <strain evidence="8">cv. SW 3</strain>
        <tissue evidence="7">Leaf</tissue>
    </source>
</reference>
<dbReference type="STRING" id="1194695.A0A5A7SL08"/>
<keyword evidence="5 6" id="KW-0472">Membrane</keyword>
<evidence type="ECO:0000256" key="4">
    <source>
        <dbReference type="ARBA" id="ARBA00022989"/>
    </source>
</evidence>
<comment type="caution">
    <text evidence="7">The sequence shown here is derived from an EMBL/GenBank/DDBJ whole genome shotgun (WGS) entry which is preliminary data.</text>
</comment>
<evidence type="ECO:0000256" key="5">
    <source>
        <dbReference type="ARBA" id="ARBA00023136"/>
    </source>
</evidence>
<proteinExistence type="inferred from homology"/>
<keyword evidence="2 6" id="KW-0812">Transmembrane</keyword>
<evidence type="ECO:0000313" key="8">
    <source>
        <dbReference type="Proteomes" id="UP000321393"/>
    </source>
</evidence>
<dbReference type="GO" id="GO:0005886">
    <property type="term" value="C:plasma membrane"/>
    <property type="evidence" value="ECO:0007669"/>
    <property type="project" value="TreeGrafter"/>
</dbReference>
<keyword evidence="6" id="KW-0406">Ion transport</keyword>
<sequence>MKMETHMTFYWGKTVEILFVGWPGRSFFSYTVALIFVFLLAFTVEWLSHTKFTTLVVGNLTAGLVQTILYGVRVGLAFIVMLAVMSYNVGVLLAAVTGYSMGFLVYGSRVFSRSKVDQNLNLDLSDLPPLNC</sequence>
<dbReference type="PANTHER" id="PTHR12483">
    <property type="entry name" value="SOLUTE CARRIER FAMILY 31 COPPER TRANSPORTERS"/>
    <property type="match status" value="1"/>
</dbReference>
<keyword evidence="6" id="KW-0186">Copper</keyword>
<keyword evidence="3 6" id="KW-0187">Copper transport</keyword>